<keyword evidence="2" id="KW-1185">Reference proteome</keyword>
<accession>H0EGN5</accession>
<proteinExistence type="predicted"/>
<reference evidence="1 2" key="1">
    <citation type="journal article" date="2012" name="Eukaryot. Cell">
        <title>Genome sequence of the fungus Glarea lozoyensis: the first genome sequence of a species from the Helotiaceae family.</title>
        <authorList>
            <person name="Youssar L."/>
            <person name="Gruening B.A."/>
            <person name="Erxleben A."/>
            <person name="Guenther S."/>
            <person name="Huettel W."/>
        </authorList>
    </citation>
    <scope>NUCLEOTIDE SEQUENCE [LARGE SCALE GENOMIC DNA]</scope>
    <source>
        <strain evidence="2">ATCC 74030 / MF5533</strain>
    </source>
</reference>
<dbReference type="EMBL" id="AGUE01000028">
    <property type="protein sequence ID" value="EHL02309.1"/>
    <property type="molecule type" value="Genomic_DNA"/>
</dbReference>
<comment type="caution">
    <text evidence="1">The sequence shown here is derived from an EMBL/GenBank/DDBJ whole genome shotgun (WGS) entry which is preliminary data.</text>
</comment>
<name>H0EGN5_GLAL7</name>
<evidence type="ECO:0000313" key="1">
    <source>
        <dbReference type="EMBL" id="EHL02309.1"/>
    </source>
</evidence>
<dbReference type="InParanoid" id="H0EGN5"/>
<evidence type="ECO:0000313" key="2">
    <source>
        <dbReference type="Proteomes" id="UP000005446"/>
    </source>
</evidence>
<gene>
    <name evidence="1" type="ORF">M7I_1652</name>
</gene>
<protein>
    <submittedName>
        <fullName evidence="1">Uncharacterized protein</fullName>
    </submittedName>
</protein>
<dbReference type="HOGENOM" id="CLU_2740252_0_0_1"/>
<sequence>MSQIRSTLTRLLAEHKRLWVNETESIDNNFALDGLDRVDNDCNGSRSSIQIQDENGTIQRLFLVYAHAISD</sequence>
<dbReference type="AlphaFoldDB" id="H0EGN5"/>
<dbReference type="Proteomes" id="UP000005446">
    <property type="component" value="Unassembled WGS sequence"/>
</dbReference>
<organism evidence="1 2">
    <name type="scientific">Glarea lozoyensis (strain ATCC 74030 / MF5533)</name>
    <dbReference type="NCBI Taxonomy" id="1104152"/>
    <lineage>
        <taxon>Eukaryota</taxon>
        <taxon>Fungi</taxon>
        <taxon>Dikarya</taxon>
        <taxon>Ascomycota</taxon>
        <taxon>Pezizomycotina</taxon>
        <taxon>Leotiomycetes</taxon>
        <taxon>Helotiales</taxon>
        <taxon>Helotiaceae</taxon>
        <taxon>Glarea</taxon>
    </lineage>
</organism>